<dbReference type="AlphaFoldDB" id="A0A323UUZ4"/>
<dbReference type="PANTHER" id="PTHR35566">
    <property type="entry name" value="BLR3599 PROTEIN"/>
    <property type="match status" value="1"/>
</dbReference>
<name>A0A323UUZ4_9RHOO</name>
<proteinExistence type="predicted"/>
<reference evidence="1 2" key="1">
    <citation type="submission" date="2018-06" db="EMBL/GenBank/DDBJ databases">
        <title>Azoarcus communis strain SWub3 genome.</title>
        <authorList>
            <person name="Zorraquino Salvo V."/>
            <person name="Toubiana D."/>
            <person name="Blumwald E."/>
        </authorList>
    </citation>
    <scope>NUCLEOTIDE SEQUENCE [LARGE SCALE GENOMIC DNA]</scope>
    <source>
        <strain evidence="1 2">SWub3</strain>
    </source>
</reference>
<keyword evidence="2" id="KW-1185">Reference proteome</keyword>
<accession>A0A323UUZ4</accession>
<dbReference type="EMBL" id="QKOE01000018">
    <property type="protein sequence ID" value="PZA15066.1"/>
    <property type="molecule type" value="Genomic_DNA"/>
</dbReference>
<gene>
    <name evidence="1" type="primary">tssK</name>
    <name evidence="1" type="ORF">DNK49_18895</name>
</gene>
<organism evidence="1 2">
    <name type="scientific">Parazoarcus communis SWub3 = DSM 12120</name>
    <dbReference type="NCBI Taxonomy" id="1121029"/>
    <lineage>
        <taxon>Bacteria</taxon>
        <taxon>Pseudomonadati</taxon>
        <taxon>Pseudomonadota</taxon>
        <taxon>Betaproteobacteria</taxon>
        <taxon>Rhodocyclales</taxon>
        <taxon>Zoogloeaceae</taxon>
        <taxon>Parazoarcus</taxon>
    </lineage>
</organism>
<dbReference type="RefSeq" id="WP_110528287.1">
    <property type="nucleotide sequence ID" value="NZ_QKOE01000018.1"/>
</dbReference>
<sequence>MSKEHKVVWSEGMFLRPQHFQQQERYLEGFAHRRIAFANDLCWGFHSLELDEDALALGSVVVRMARGVMLDGTPFVLPGDGAGALVLDVPADARDVVICLALPPLQEGAVNVIFEEDPRSAARWVSTVAEVADMNAIGVGTADIQSGQLRFRLFPQHSVPSGWRSLGVVRVHERLPNHHVSLDRGYIPPMLSCKGAAALDGFIKELAGLLGQRADALAERLSGGGRGGVSEIADFLLLKLVNHWLPVMIHLGSRQVVHPERLYSELLGLVGELAAFSSQRRTKAYPPYQHDDLQATFSPLMIDLRQALALVLEQTAIRIDLEERKYGIRMAMVPDKQLLKSASFILAAHSSLPPDRLQAQFPTQVKIGPVEKIRDLVNLHLPGVRLKPLPVAPRELPYHAGYQYFELDANHELWRDLERSAGVAIHVAGDFPQLELECWAIRR</sequence>
<evidence type="ECO:0000313" key="1">
    <source>
        <dbReference type="EMBL" id="PZA15066.1"/>
    </source>
</evidence>
<dbReference type="OrthoDB" id="9775333at2"/>
<dbReference type="Pfam" id="PF05936">
    <property type="entry name" value="T6SS_VasE"/>
    <property type="match status" value="1"/>
</dbReference>
<evidence type="ECO:0000313" key="2">
    <source>
        <dbReference type="Proteomes" id="UP000248259"/>
    </source>
</evidence>
<dbReference type="PANTHER" id="PTHR35566:SF1">
    <property type="entry name" value="TYPE VI SECRETION SYSTEM BASEPLATE COMPONENT TSSK1"/>
    <property type="match status" value="1"/>
</dbReference>
<dbReference type="Proteomes" id="UP000248259">
    <property type="component" value="Unassembled WGS sequence"/>
</dbReference>
<dbReference type="NCBIfam" id="TIGR03353">
    <property type="entry name" value="VI_chp_4"/>
    <property type="match status" value="1"/>
</dbReference>
<dbReference type="InterPro" id="IPR010263">
    <property type="entry name" value="T6SS_TssK"/>
</dbReference>
<protein>
    <submittedName>
        <fullName evidence="1">Type VI secretion system baseplate subunit TssK</fullName>
    </submittedName>
</protein>
<comment type="caution">
    <text evidence="1">The sequence shown here is derived from an EMBL/GenBank/DDBJ whole genome shotgun (WGS) entry which is preliminary data.</text>
</comment>